<sequence>MQLFLILLTSIFYPGLRSFNSSYTLYTALDSLAWTQDTGLQGGFNDLNTNSWIWGFDIQIVNGLDLVSWWGQVDRFTYSYASAGDYKGMDNNLYSSISTDDARRSQFQFTVRIPTNKFYDSKRVVQGQRQITADYLYMRVDEYYLLAAETLAKSGQETEARTILKTLLDNRYNNPTTTLAYIDALSGVNLQNEIYKQTRIELWGEGKSYLALKRNKATVVRGSNHLFLVGTPLPYNDPRMYFKIPQREIDDNPNF</sequence>
<dbReference type="Pfam" id="PF07980">
    <property type="entry name" value="SusD_RagB"/>
    <property type="match status" value="1"/>
</dbReference>
<gene>
    <name evidence="7" type="ORF">SAMN05421856_104243</name>
</gene>
<evidence type="ECO:0000256" key="4">
    <source>
        <dbReference type="ARBA" id="ARBA00023136"/>
    </source>
</evidence>
<proteinExistence type="inferred from homology"/>
<organism evidence="7 8">
    <name type="scientific">Chryseobacterium taichungense</name>
    <dbReference type="NCBI Taxonomy" id="295069"/>
    <lineage>
        <taxon>Bacteria</taxon>
        <taxon>Pseudomonadati</taxon>
        <taxon>Bacteroidota</taxon>
        <taxon>Flavobacteriia</taxon>
        <taxon>Flavobacteriales</taxon>
        <taxon>Weeksellaceae</taxon>
        <taxon>Chryseobacterium group</taxon>
        <taxon>Chryseobacterium</taxon>
    </lineage>
</organism>
<dbReference type="InterPro" id="IPR011990">
    <property type="entry name" value="TPR-like_helical_dom_sf"/>
</dbReference>
<dbReference type="GO" id="GO:0009279">
    <property type="term" value="C:cell outer membrane"/>
    <property type="evidence" value="ECO:0007669"/>
    <property type="project" value="UniProtKB-SubCell"/>
</dbReference>
<keyword evidence="8" id="KW-1185">Reference proteome</keyword>
<comment type="similarity">
    <text evidence="2">Belongs to the SusD family.</text>
</comment>
<dbReference type="STRING" id="295069.SAMN05421856_104243"/>
<feature type="domain" description="RagB/SusD" evidence="6">
    <location>
        <begin position="89"/>
        <end position="219"/>
    </location>
</feature>
<dbReference type="AlphaFoldDB" id="A0A1H7ZFI9"/>
<comment type="subcellular location">
    <subcellularLocation>
        <location evidence="1">Cell outer membrane</location>
    </subcellularLocation>
</comment>
<dbReference type="SUPFAM" id="SSF48452">
    <property type="entry name" value="TPR-like"/>
    <property type="match status" value="1"/>
</dbReference>
<protein>
    <submittedName>
        <fullName evidence="7">SusD family protein</fullName>
    </submittedName>
</protein>
<dbReference type="EMBL" id="FOBV01000004">
    <property type="protein sequence ID" value="SEM57021.1"/>
    <property type="molecule type" value="Genomic_DNA"/>
</dbReference>
<evidence type="ECO:0000256" key="3">
    <source>
        <dbReference type="ARBA" id="ARBA00022729"/>
    </source>
</evidence>
<accession>A0A1H7ZFI9</accession>
<name>A0A1H7ZFI9_9FLAO</name>
<keyword evidence="3" id="KW-0732">Signal</keyword>
<keyword evidence="5" id="KW-0998">Cell outer membrane</keyword>
<evidence type="ECO:0000259" key="6">
    <source>
        <dbReference type="Pfam" id="PF07980"/>
    </source>
</evidence>
<dbReference type="RefSeq" id="WP_089999917.1">
    <property type="nucleotide sequence ID" value="NZ_FOBV01000004.1"/>
</dbReference>
<reference evidence="8" key="1">
    <citation type="submission" date="2016-10" db="EMBL/GenBank/DDBJ databases">
        <authorList>
            <person name="Varghese N."/>
            <person name="Submissions S."/>
        </authorList>
    </citation>
    <scope>NUCLEOTIDE SEQUENCE [LARGE SCALE GENOMIC DNA]</scope>
    <source>
        <strain evidence="8">DSM 17453</strain>
    </source>
</reference>
<evidence type="ECO:0000256" key="2">
    <source>
        <dbReference type="ARBA" id="ARBA00006275"/>
    </source>
</evidence>
<evidence type="ECO:0000313" key="8">
    <source>
        <dbReference type="Proteomes" id="UP000199450"/>
    </source>
</evidence>
<dbReference type="InterPro" id="IPR012944">
    <property type="entry name" value="SusD_RagB_dom"/>
</dbReference>
<dbReference type="OrthoDB" id="1100079at2"/>
<evidence type="ECO:0000313" key="7">
    <source>
        <dbReference type="EMBL" id="SEM57021.1"/>
    </source>
</evidence>
<evidence type="ECO:0000256" key="5">
    <source>
        <dbReference type="ARBA" id="ARBA00023237"/>
    </source>
</evidence>
<dbReference type="Proteomes" id="UP000199450">
    <property type="component" value="Unassembled WGS sequence"/>
</dbReference>
<keyword evidence="4" id="KW-0472">Membrane</keyword>
<evidence type="ECO:0000256" key="1">
    <source>
        <dbReference type="ARBA" id="ARBA00004442"/>
    </source>
</evidence>
<dbReference type="Gene3D" id="1.25.40.390">
    <property type="match status" value="1"/>
</dbReference>